<dbReference type="Gene3D" id="3.40.50.11060">
    <property type="entry name" value="GTPase HflX, N-terminal domain"/>
    <property type="match status" value="1"/>
</dbReference>
<organism evidence="7 8">
    <name type="scientific">Labeo rohita</name>
    <name type="common">Indian major carp</name>
    <name type="synonym">Cyprinus rohita</name>
    <dbReference type="NCBI Taxonomy" id="84645"/>
    <lineage>
        <taxon>Eukaryota</taxon>
        <taxon>Metazoa</taxon>
        <taxon>Chordata</taxon>
        <taxon>Craniata</taxon>
        <taxon>Vertebrata</taxon>
        <taxon>Euteleostomi</taxon>
        <taxon>Actinopterygii</taxon>
        <taxon>Neopterygii</taxon>
        <taxon>Teleostei</taxon>
        <taxon>Ostariophysi</taxon>
        <taxon>Cypriniformes</taxon>
        <taxon>Cyprinidae</taxon>
        <taxon>Labeoninae</taxon>
        <taxon>Labeonini</taxon>
        <taxon>Labeo</taxon>
    </lineage>
</organism>
<feature type="coiled-coil region" evidence="5">
    <location>
        <begin position="82"/>
        <end position="112"/>
    </location>
</feature>
<sequence length="510" mass="57685">MNLNKISVLANHVFLCRWRELCKEHVLGRRYLTFAKCKPVRFSQCSSELVVTMLPRQSLRTGVAVPVLPARTLSLTASMFKSKSQNTDNNRLEDEEDELDEAEIEELFQQQIPTSIGEEEHKVFIVHPDVKWGSRKQFLTTAALQMEEAVGLVNTLYNWSVVDKIILSTKTPEKKRIFGKGNFQALTEKVRATPGVTAVFVNVERLSPSSEKELQEAWGVKVLDRYSLVLHIFRCNARTKEAKLQISLAEIPLLRSRLRNEAAKLDQQGGGSRYIMGSGETLYEVQQRLLKERELKIRSALERLRRKRHLLRSQRKHRDFPIVSVMGYTNCGKTTLIKALTGDAGLQPKDQLFATLDVTVHAGQLPSHMTVLYVDTIGFLSQLPHQLIDSFSATLEDDLIIHVRDISHPETVNQKVNVLNVGDAEVIPISALKQHGLEVLKEKIEEAVVKYTGKQTMTLKVQLNSSQLAWLYKEATVQAVDDVGDDCTANVKVIISQAAYGRYRKLFQVT</sequence>
<dbReference type="PANTHER" id="PTHR10229:SF0">
    <property type="entry name" value="GTP-BINDING PROTEIN 6-RELATED"/>
    <property type="match status" value="1"/>
</dbReference>
<comment type="caution">
    <text evidence="7">The sequence shown here is derived from an EMBL/GenBank/DDBJ whole genome shotgun (WGS) entry which is preliminary data.</text>
</comment>
<feature type="domain" description="Hflx-type G" evidence="6">
    <location>
        <begin position="321"/>
        <end position="410"/>
    </location>
</feature>
<dbReference type="InterPro" id="IPR032305">
    <property type="entry name" value="GTP-bd_M"/>
</dbReference>
<evidence type="ECO:0000259" key="6">
    <source>
        <dbReference type="PROSITE" id="PS51705"/>
    </source>
</evidence>
<evidence type="ECO:0000256" key="3">
    <source>
        <dbReference type="ARBA" id="ARBA00022842"/>
    </source>
</evidence>
<dbReference type="Pfam" id="PF13167">
    <property type="entry name" value="GTP-bdg_N"/>
    <property type="match status" value="1"/>
</dbReference>
<evidence type="ECO:0000256" key="5">
    <source>
        <dbReference type="SAM" id="Coils"/>
    </source>
</evidence>
<dbReference type="InterPro" id="IPR042108">
    <property type="entry name" value="GTPase_HflX_N_sf"/>
</dbReference>
<protein>
    <recommendedName>
        <fullName evidence="6">Hflx-type G domain-containing protein</fullName>
    </recommendedName>
</protein>
<dbReference type="InterPro" id="IPR016496">
    <property type="entry name" value="GTPase_HflX"/>
</dbReference>
<accession>A0ABQ8MMS8</accession>
<dbReference type="PROSITE" id="PS51705">
    <property type="entry name" value="G_HFLX"/>
    <property type="match status" value="1"/>
</dbReference>
<evidence type="ECO:0000256" key="4">
    <source>
        <dbReference type="ARBA" id="ARBA00023134"/>
    </source>
</evidence>
<dbReference type="InterPro" id="IPR006073">
    <property type="entry name" value="GTP-bd"/>
</dbReference>
<evidence type="ECO:0000313" key="8">
    <source>
        <dbReference type="Proteomes" id="UP000830375"/>
    </source>
</evidence>
<dbReference type="Pfam" id="PF16360">
    <property type="entry name" value="GTP-bdg_M"/>
    <property type="match status" value="1"/>
</dbReference>
<gene>
    <name evidence="7" type="ORF">H4Q32_012230</name>
</gene>
<dbReference type="Gene3D" id="3.40.50.300">
    <property type="entry name" value="P-loop containing nucleotide triphosphate hydrolases"/>
    <property type="match status" value="1"/>
</dbReference>
<evidence type="ECO:0000256" key="2">
    <source>
        <dbReference type="ARBA" id="ARBA00022741"/>
    </source>
</evidence>
<dbReference type="NCBIfam" id="TIGR03156">
    <property type="entry name" value="GTP_HflX"/>
    <property type="match status" value="1"/>
</dbReference>
<dbReference type="InterPro" id="IPR027417">
    <property type="entry name" value="P-loop_NTPase"/>
</dbReference>
<keyword evidence="3" id="KW-0460">Magnesium</keyword>
<keyword evidence="2" id="KW-0547">Nucleotide-binding</keyword>
<dbReference type="PANTHER" id="PTHR10229">
    <property type="entry name" value="GTP-BINDING PROTEIN HFLX"/>
    <property type="match status" value="1"/>
</dbReference>
<dbReference type="Proteomes" id="UP000830375">
    <property type="component" value="Unassembled WGS sequence"/>
</dbReference>
<dbReference type="EMBL" id="JACTAM010000006">
    <property type="protein sequence ID" value="KAI2663657.1"/>
    <property type="molecule type" value="Genomic_DNA"/>
</dbReference>
<keyword evidence="1" id="KW-0479">Metal-binding</keyword>
<keyword evidence="4" id="KW-0342">GTP-binding</keyword>
<dbReference type="SUPFAM" id="SSF52540">
    <property type="entry name" value="P-loop containing nucleoside triphosphate hydrolases"/>
    <property type="match status" value="1"/>
</dbReference>
<dbReference type="InterPro" id="IPR030394">
    <property type="entry name" value="G_HFLX_dom"/>
</dbReference>
<reference evidence="7 8" key="1">
    <citation type="submission" date="2022-01" db="EMBL/GenBank/DDBJ databases">
        <title>A high-quality chromosome-level genome assembly of rohu carp, Labeo rohita.</title>
        <authorList>
            <person name="Arick M.A. II"/>
            <person name="Hsu C.-Y."/>
            <person name="Magbanua Z."/>
            <person name="Pechanova O."/>
            <person name="Grover C."/>
            <person name="Miller E."/>
            <person name="Thrash A."/>
            <person name="Ezzel L."/>
            <person name="Alam S."/>
            <person name="Benzie J."/>
            <person name="Hamilton M."/>
            <person name="Karsi A."/>
            <person name="Lawrence M.L."/>
            <person name="Peterson D.G."/>
        </authorList>
    </citation>
    <scope>NUCLEOTIDE SEQUENCE [LARGE SCALE GENOMIC DNA]</scope>
    <source>
        <strain evidence="8">BAU-BD-2019</strain>
        <tissue evidence="7">Blood</tissue>
    </source>
</reference>
<proteinExistence type="predicted"/>
<name>A0ABQ8MMS8_LABRO</name>
<evidence type="ECO:0000256" key="1">
    <source>
        <dbReference type="ARBA" id="ARBA00022723"/>
    </source>
</evidence>
<evidence type="ECO:0000313" key="7">
    <source>
        <dbReference type="EMBL" id="KAI2663657.1"/>
    </source>
</evidence>
<keyword evidence="5" id="KW-0175">Coiled coil</keyword>
<dbReference type="Pfam" id="PF01926">
    <property type="entry name" value="MMR_HSR1"/>
    <property type="match status" value="1"/>
</dbReference>
<keyword evidence="8" id="KW-1185">Reference proteome</keyword>
<dbReference type="InterPro" id="IPR025121">
    <property type="entry name" value="GTPase_HflX_N"/>
</dbReference>